<dbReference type="CDD" id="cd04301">
    <property type="entry name" value="NAT_SF"/>
    <property type="match status" value="1"/>
</dbReference>
<dbReference type="GO" id="GO:0008999">
    <property type="term" value="F:protein-N-terminal-alanine acetyltransferase activity"/>
    <property type="evidence" value="ECO:0007669"/>
    <property type="project" value="UniProtKB-EC"/>
</dbReference>
<dbReference type="InterPro" id="IPR016181">
    <property type="entry name" value="Acyl_CoA_acyltransferase"/>
</dbReference>
<dbReference type="EMBL" id="CP071249">
    <property type="protein sequence ID" value="UUF05471.1"/>
    <property type="molecule type" value="Genomic_DNA"/>
</dbReference>
<keyword evidence="2 5" id="KW-0963">Cytoplasm</keyword>
<feature type="domain" description="N-acetyltransferase" evidence="6">
    <location>
        <begin position="1"/>
        <end position="142"/>
    </location>
</feature>
<name>A0A9Q9CQY3_9FIRM</name>
<comment type="function">
    <text evidence="5">Acetylates the N-terminal alanine of ribosomal protein bS18.</text>
</comment>
<gene>
    <name evidence="8" type="primary">rimI</name>
    <name evidence="7" type="ORF">J0J69_10415</name>
    <name evidence="8" type="ORF">J0J70_03470</name>
</gene>
<comment type="subcellular location">
    <subcellularLocation>
        <location evidence="5">Cytoplasm</location>
    </subcellularLocation>
</comment>
<keyword evidence="8" id="KW-0687">Ribonucleoprotein</keyword>
<dbReference type="RefSeq" id="WP_055277694.1">
    <property type="nucleotide sequence ID" value="NZ_CP071249.1"/>
</dbReference>
<protein>
    <recommendedName>
        <fullName evidence="5">[Ribosomal protein bS18]-alanine N-acetyltransferase</fullName>
        <ecNumber evidence="5">2.3.1.266</ecNumber>
    </recommendedName>
</protein>
<dbReference type="Pfam" id="PF00583">
    <property type="entry name" value="Acetyltransf_1"/>
    <property type="match status" value="1"/>
</dbReference>
<dbReference type="InterPro" id="IPR006464">
    <property type="entry name" value="AcTrfase_RimI/Ard1"/>
</dbReference>
<dbReference type="NCBIfam" id="TIGR01575">
    <property type="entry name" value="rimI"/>
    <property type="match status" value="1"/>
</dbReference>
<dbReference type="GO" id="GO:0005737">
    <property type="term" value="C:cytoplasm"/>
    <property type="evidence" value="ECO:0007669"/>
    <property type="project" value="UniProtKB-SubCell"/>
</dbReference>
<keyword evidence="4" id="KW-0012">Acyltransferase</keyword>
<evidence type="ECO:0000313" key="8">
    <source>
        <dbReference type="EMBL" id="UUF09077.1"/>
    </source>
</evidence>
<dbReference type="Gene3D" id="3.40.630.30">
    <property type="match status" value="1"/>
</dbReference>
<comment type="catalytic activity">
    <reaction evidence="5">
        <text>N-terminal L-alanyl-[ribosomal protein bS18] + acetyl-CoA = N-terminal N(alpha)-acetyl-L-alanyl-[ribosomal protein bS18] + CoA + H(+)</text>
        <dbReference type="Rhea" id="RHEA:43756"/>
        <dbReference type="Rhea" id="RHEA-COMP:10676"/>
        <dbReference type="Rhea" id="RHEA-COMP:10677"/>
        <dbReference type="ChEBI" id="CHEBI:15378"/>
        <dbReference type="ChEBI" id="CHEBI:57287"/>
        <dbReference type="ChEBI" id="CHEBI:57288"/>
        <dbReference type="ChEBI" id="CHEBI:64718"/>
        <dbReference type="ChEBI" id="CHEBI:83683"/>
        <dbReference type="EC" id="2.3.1.266"/>
    </reaction>
</comment>
<proteinExistence type="inferred from homology"/>
<keyword evidence="3" id="KW-0808">Transferase</keyword>
<dbReference type="EC" id="2.3.1.266" evidence="5"/>
<keyword evidence="9" id="KW-1185">Reference proteome</keyword>
<evidence type="ECO:0000313" key="7">
    <source>
        <dbReference type="EMBL" id="UUF05471.1"/>
    </source>
</evidence>
<comment type="similarity">
    <text evidence="1 5">Belongs to the acetyltransferase family. RimI subfamily.</text>
</comment>
<dbReference type="InterPro" id="IPR050680">
    <property type="entry name" value="YpeA/RimI_acetyltransf"/>
</dbReference>
<dbReference type="PANTHER" id="PTHR43420:SF44">
    <property type="entry name" value="ACETYLTRANSFERASE YPEA"/>
    <property type="match status" value="1"/>
</dbReference>
<evidence type="ECO:0000256" key="2">
    <source>
        <dbReference type="ARBA" id="ARBA00022490"/>
    </source>
</evidence>
<dbReference type="InterPro" id="IPR000182">
    <property type="entry name" value="GNAT_dom"/>
</dbReference>
<evidence type="ECO:0000259" key="6">
    <source>
        <dbReference type="PROSITE" id="PS51186"/>
    </source>
</evidence>
<dbReference type="Proteomes" id="UP001058072">
    <property type="component" value="Chromosome"/>
</dbReference>
<dbReference type="PIRSF" id="PIRSF037663">
    <property type="entry name" value="Acetyltransf_GNAT_prd"/>
    <property type="match status" value="1"/>
</dbReference>
<dbReference type="SUPFAM" id="SSF55729">
    <property type="entry name" value="Acyl-CoA N-acyltransferases (Nat)"/>
    <property type="match status" value="1"/>
</dbReference>
<evidence type="ECO:0000256" key="3">
    <source>
        <dbReference type="ARBA" id="ARBA00022679"/>
    </source>
</evidence>
<evidence type="ECO:0000313" key="9">
    <source>
        <dbReference type="Proteomes" id="UP001058016"/>
    </source>
</evidence>
<evidence type="ECO:0000256" key="5">
    <source>
        <dbReference type="RuleBase" id="RU363094"/>
    </source>
</evidence>
<keyword evidence="8" id="KW-0689">Ribosomal protein</keyword>
<dbReference type="InterPro" id="IPR017255">
    <property type="entry name" value="AcTrfase_GNAT_prd"/>
</dbReference>
<dbReference type="EMBL" id="CP071250">
    <property type="protein sequence ID" value="UUF09077.1"/>
    <property type="molecule type" value="Genomic_DNA"/>
</dbReference>
<dbReference type="GO" id="GO:0005840">
    <property type="term" value="C:ribosome"/>
    <property type="evidence" value="ECO:0007669"/>
    <property type="project" value="UniProtKB-KW"/>
</dbReference>
<sequence length="142" mass="16735">MNIRLMREEDLFQVTSLHDVLFKQSFNFEDYVQEKMFHYGIVIEIDHQIVGYLVGQIIFEMSDLYYVAVNPDYRSKGYGRLLVEQFIQDACKNEGDTMSLEVRMSNHTAIRLYEKCGFISVGTRARYYADGEDALLMTRNFR</sequence>
<dbReference type="Proteomes" id="UP001058016">
    <property type="component" value="Chromosome"/>
</dbReference>
<dbReference type="AlphaFoldDB" id="A0A9Q9CQY3"/>
<dbReference type="PANTHER" id="PTHR43420">
    <property type="entry name" value="ACETYLTRANSFERASE"/>
    <property type="match status" value="1"/>
</dbReference>
<evidence type="ECO:0000256" key="1">
    <source>
        <dbReference type="ARBA" id="ARBA00005395"/>
    </source>
</evidence>
<accession>A0A9Q9CQY3</accession>
<evidence type="ECO:0000256" key="4">
    <source>
        <dbReference type="ARBA" id="ARBA00023315"/>
    </source>
</evidence>
<dbReference type="PROSITE" id="PS51186">
    <property type="entry name" value="GNAT"/>
    <property type="match status" value="1"/>
</dbReference>
<evidence type="ECO:0000313" key="10">
    <source>
        <dbReference type="Proteomes" id="UP001058072"/>
    </source>
</evidence>
<organism evidence="8 10">
    <name type="scientific">Turicibacter bilis</name>
    <dbReference type="NCBI Taxonomy" id="2735723"/>
    <lineage>
        <taxon>Bacteria</taxon>
        <taxon>Bacillati</taxon>
        <taxon>Bacillota</taxon>
        <taxon>Erysipelotrichia</taxon>
        <taxon>Erysipelotrichales</taxon>
        <taxon>Turicibacteraceae</taxon>
        <taxon>Turicibacter</taxon>
    </lineage>
</organism>
<reference evidence="8 9" key="1">
    <citation type="submission" date="2021-03" db="EMBL/GenBank/DDBJ databases">
        <title>Comparative Genomics and Metabolomics in the genus Turicibacter.</title>
        <authorList>
            <person name="Maki J."/>
            <person name="Looft T."/>
        </authorList>
    </citation>
    <scope>NUCLEOTIDE SEQUENCE</scope>
    <source>
        <strain evidence="8">ISU324</strain>
        <strain evidence="7 9">MMM721</strain>
    </source>
</reference>